<dbReference type="Pfam" id="PF05368">
    <property type="entry name" value="NmrA"/>
    <property type="match status" value="1"/>
</dbReference>
<dbReference type="SUPFAM" id="SSF51735">
    <property type="entry name" value="NAD(P)-binding Rossmann-fold domains"/>
    <property type="match status" value="1"/>
</dbReference>
<dbReference type="InterPro" id="IPR036291">
    <property type="entry name" value="NAD(P)-bd_dom_sf"/>
</dbReference>
<comment type="caution">
    <text evidence="2">The sequence shown here is derived from an EMBL/GenBank/DDBJ whole genome shotgun (WGS) entry which is preliminary data.</text>
</comment>
<dbReference type="Proteomes" id="UP001629214">
    <property type="component" value="Unassembled WGS sequence"/>
</dbReference>
<evidence type="ECO:0000259" key="1">
    <source>
        <dbReference type="Pfam" id="PF05368"/>
    </source>
</evidence>
<keyword evidence="3" id="KW-1185">Reference proteome</keyword>
<sequence>MIVVTGAAGQLGRLVIAALLKTVSAGQIVAAVRSPEKAGDVAALGVQVRRADYTDAASLDAAFQGATKVLLISSNEIGARLAQHRAVIDAAKRAKVQLLAYTSVLRADTSSLGLAAEHWETEQAIKDSGVPAAILRNGWYTENYTVGVPGAVAQGAIYGSAGEGRISSAARNDYAEAAAVVLAGEGHAGKIYELAGDSAYTLAELAAEVSRQSGKSVEYRNIPEADYKAALVGFGLPEVVAALLSNSDTAASKGALFDEGRQLSALIGRPTTAWTASVTAALK</sequence>
<organism evidence="2 3">
    <name type="scientific">Herbaspirillum rhizosphaerae</name>
    <dbReference type="NCBI Taxonomy" id="346179"/>
    <lineage>
        <taxon>Bacteria</taxon>
        <taxon>Pseudomonadati</taxon>
        <taxon>Pseudomonadota</taxon>
        <taxon>Betaproteobacteria</taxon>
        <taxon>Burkholderiales</taxon>
        <taxon>Oxalobacteraceae</taxon>
        <taxon>Herbaspirillum</taxon>
    </lineage>
</organism>
<protein>
    <submittedName>
        <fullName evidence="2">SDR family oxidoreductase</fullName>
    </submittedName>
</protein>
<dbReference type="RefSeq" id="WP_408167798.1">
    <property type="nucleotide sequence ID" value="NZ_JAQQFR010000006.1"/>
</dbReference>
<feature type="domain" description="NmrA-like" evidence="1">
    <location>
        <begin position="2"/>
        <end position="241"/>
    </location>
</feature>
<evidence type="ECO:0000313" key="3">
    <source>
        <dbReference type="Proteomes" id="UP001629214"/>
    </source>
</evidence>
<proteinExistence type="predicted"/>
<dbReference type="InterPro" id="IPR052718">
    <property type="entry name" value="NmrA-type_oxidoreductase"/>
</dbReference>
<dbReference type="InterPro" id="IPR008030">
    <property type="entry name" value="NmrA-like"/>
</dbReference>
<accession>A0ABW8Z6X8</accession>
<dbReference type="Gene3D" id="3.90.25.10">
    <property type="entry name" value="UDP-galactose 4-epimerase, domain 1"/>
    <property type="match status" value="1"/>
</dbReference>
<dbReference type="PANTHER" id="PTHR47129">
    <property type="entry name" value="QUINONE OXIDOREDUCTASE 2"/>
    <property type="match status" value="1"/>
</dbReference>
<name>A0ABW8Z6X8_9BURK</name>
<dbReference type="CDD" id="cd05269">
    <property type="entry name" value="TMR_SDR_a"/>
    <property type="match status" value="1"/>
</dbReference>
<dbReference type="PANTHER" id="PTHR47129:SF1">
    <property type="entry name" value="NMRA-LIKE DOMAIN-CONTAINING PROTEIN"/>
    <property type="match status" value="1"/>
</dbReference>
<evidence type="ECO:0000313" key="2">
    <source>
        <dbReference type="EMBL" id="MFL9878797.1"/>
    </source>
</evidence>
<dbReference type="Gene3D" id="3.40.50.720">
    <property type="entry name" value="NAD(P)-binding Rossmann-like Domain"/>
    <property type="match status" value="1"/>
</dbReference>
<reference evidence="2 3" key="1">
    <citation type="journal article" date="2024" name="Chem. Sci.">
        <title>Discovery of megapolipeptins by genome mining of a Burkholderiales bacteria collection.</title>
        <authorList>
            <person name="Paulo B.S."/>
            <person name="Recchia M.J.J."/>
            <person name="Lee S."/>
            <person name="Fergusson C.H."/>
            <person name="Romanowski S.B."/>
            <person name="Hernandez A."/>
            <person name="Krull N."/>
            <person name="Liu D.Y."/>
            <person name="Cavanagh H."/>
            <person name="Bos A."/>
            <person name="Gray C.A."/>
            <person name="Murphy B.T."/>
            <person name="Linington R.G."/>
            <person name="Eustaquio A.S."/>
        </authorList>
    </citation>
    <scope>NUCLEOTIDE SEQUENCE [LARGE SCALE GENOMIC DNA]</scope>
    <source>
        <strain evidence="2 3">RL21-008-BIB-B</strain>
    </source>
</reference>
<gene>
    <name evidence="2" type="ORF">PQR63_10405</name>
</gene>
<dbReference type="EMBL" id="JAQQFR010000006">
    <property type="protein sequence ID" value="MFL9878797.1"/>
    <property type="molecule type" value="Genomic_DNA"/>
</dbReference>